<organism evidence="1 2">
    <name type="scientific">Populus trichocarpa</name>
    <name type="common">Western balsam poplar</name>
    <name type="synonym">Populus balsamifera subsp. trichocarpa</name>
    <dbReference type="NCBI Taxonomy" id="3694"/>
    <lineage>
        <taxon>Eukaryota</taxon>
        <taxon>Viridiplantae</taxon>
        <taxon>Streptophyta</taxon>
        <taxon>Embryophyta</taxon>
        <taxon>Tracheophyta</taxon>
        <taxon>Spermatophyta</taxon>
        <taxon>Magnoliopsida</taxon>
        <taxon>eudicotyledons</taxon>
        <taxon>Gunneridae</taxon>
        <taxon>Pentapetalae</taxon>
        <taxon>rosids</taxon>
        <taxon>fabids</taxon>
        <taxon>Malpighiales</taxon>
        <taxon>Salicaceae</taxon>
        <taxon>Saliceae</taxon>
        <taxon>Populus</taxon>
    </lineage>
</organism>
<name>A0A2K2BL29_POPTR</name>
<dbReference type="Proteomes" id="UP000006729">
    <property type="component" value="Chromosome 2"/>
</dbReference>
<dbReference type="AlphaFoldDB" id="A0A2K2BL29"/>
<evidence type="ECO:0000313" key="2">
    <source>
        <dbReference type="Proteomes" id="UP000006729"/>
    </source>
</evidence>
<evidence type="ECO:0000313" key="1">
    <source>
        <dbReference type="EMBL" id="PNT50485.1"/>
    </source>
</evidence>
<proteinExistence type="predicted"/>
<dbReference type="EMBL" id="CM009291">
    <property type="protein sequence ID" value="PNT50485.1"/>
    <property type="molecule type" value="Genomic_DNA"/>
</dbReference>
<gene>
    <name evidence="1" type="ORF">POPTR_002G189500</name>
</gene>
<keyword evidence="2" id="KW-1185">Reference proteome</keyword>
<accession>A0A2K2BL29</accession>
<dbReference type="InParanoid" id="A0A2K2BL29"/>
<protein>
    <submittedName>
        <fullName evidence="1">Uncharacterized protein</fullName>
    </submittedName>
</protein>
<sequence length="103" mass="11993">MYKPSCSLLLMSEKVLCACNIYQHSQHLHPHDNKESLDSMKCCKAYSSLYRIDSELISYRRIAHLLLIYKDAIIGRSRFFQIGFLPRNAAMCPMPVTIRRDLL</sequence>
<reference evidence="1 2" key="1">
    <citation type="journal article" date="2006" name="Science">
        <title>The genome of black cottonwood, Populus trichocarpa (Torr. &amp; Gray).</title>
        <authorList>
            <person name="Tuskan G.A."/>
            <person name="Difazio S."/>
            <person name="Jansson S."/>
            <person name="Bohlmann J."/>
            <person name="Grigoriev I."/>
            <person name="Hellsten U."/>
            <person name="Putnam N."/>
            <person name="Ralph S."/>
            <person name="Rombauts S."/>
            <person name="Salamov A."/>
            <person name="Schein J."/>
            <person name="Sterck L."/>
            <person name="Aerts A."/>
            <person name="Bhalerao R.R."/>
            <person name="Bhalerao R.P."/>
            <person name="Blaudez D."/>
            <person name="Boerjan W."/>
            <person name="Brun A."/>
            <person name="Brunner A."/>
            <person name="Busov V."/>
            <person name="Campbell M."/>
            <person name="Carlson J."/>
            <person name="Chalot M."/>
            <person name="Chapman J."/>
            <person name="Chen G.L."/>
            <person name="Cooper D."/>
            <person name="Coutinho P.M."/>
            <person name="Couturier J."/>
            <person name="Covert S."/>
            <person name="Cronk Q."/>
            <person name="Cunningham R."/>
            <person name="Davis J."/>
            <person name="Degroeve S."/>
            <person name="Dejardin A."/>
            <person name="Depamphilis C."/>
            <person name="Detter J."/>
            <person name="Dirks B."/>
            <person name="Dubchak I."/>
            <person name="Duplessis S."/>
            <person name="Ehlting J."/>
            <person name="Ellis B."/>
            <person name="Gendler K."/>
            <person name="Goodstein D."/>
            <person name="Gribskov M."/>
            <person name="Grimwood J."/>
            <person name="Groover A."/>
            <person name="Gunter L."/>
            <person name="Hamberger B."/>
            <person name="Heinze B."/>
            <person name="Helariutta Y."/>
            <person name="Henrissat B."/>
            <person name="Holligan D."/>
            <person name="Holt R."/>
            <person name="Huang W."/>
            <person name="Islam-Faridi N."/>
            <person name="Jones S."/>
            <person name="Jones-Rhoades M."/>
            <person name="Jorgensen R."/>
            <person name="Joshi C."/>
            <person name="Kangasjarvi J."/>
            <person name="Karlsson J."/>
            <person name="Kelleher C."/>
            <person name="Kirkpatrick R."/>
            <person name="Kirst M."/>
            <person name="Kohler A."/>
            <person name="Kalluri U."/>
            <person name="Larimer F."/>
            <person name="Leebens-Mack J."/>
            <person name="Leple J.C."/>
            <person name="Locascio P."/>
            <person name="Lou Y."/>
            <person name="Lucas S."/>
            <person name="Martin F."/>
            <person name="Montanini B."/>
            <person name="Napoli C."/>
            <person name="Nelson D.R."/>
            <person name="Nelson C."/>
            <person name="Nieminen K."/>
            <person name="Nilsson O."/>
            <person name="Pereda V."/>
            <person name="Peter G."/>
            <person name="Philippe R."/>
            <person name="Pilate G."/>
            <person name="Poliakov A."/>
            <person name="Razumovskaya J."/>
            <person name="Richardson P."/>
            <person name="Rinaldi C."/>
            <person name="Ritland K."/>
            <person name="Rouze P."/>
            <person name="Ryaboy D."/>
            <person name="Schmutz J."/>
            <person name="Schrader J."/>
            <person name="Segerman B."/>
            <person name="Shin H."/>
            <person name="Siddiqui A."/>
            <person name="Sterky F."/>
            <person name="Terry A."/>
            <person name="Tsai C.J."/>
            <person name="Uberbacher E."/>
            <person name="Unneberg P."/>
            <person name="Vahala J."/>
            <person name="Wall K."/>
            <person name="Wessler S."/>
            <person name="Yang G."/>
            <person name="Yin T."/>
            <person name="Douglas C."/>
            <person name="Marra M."/>
            <person name="Sandberg G."/>
            <person name="Van de Peer Y."/>
            <person name="Rokhsar D."/>
        </authorList>
    </citation>
    <scope>NUCLEOTIDE SEQUENCE [LARGE SCALE GENOMIC DNA]</scope>
    <source>
        <strain evidence="2">cv. Nisqually</strain>
    </source>
</reference>